<evidence type="ECO:0000313" key="2">
    <source>
        <dbReference type="EMBL" id="MFB9072941.1"/>
    </source>
</evidence>
<reference evidence="2 3" key="1">
    <citation type="submission" date="2024-09" db="EMBL/GenBank/DDBJ databases">
        <authorList>
            <person name="Sun Q."/>
            <person name="Mori K."/>
        </authorList>
    </citation>
    <scope>NUCLEOTIDE SEQUENCE [LARGE SCALE GENOMIC DNA]</scope>
    <source>
        <strain evidence="2 3">CCM 7609</strain>
    </source>
</reference>
<protein>
    <submittedName>
        <fullName evidence="2">Uncharacterized protein</fullName>
    </submittedName>
</protein>
<feature type="region of interest" description="Disordered" evidence="1">
    <location>
        <begin position="1"/>
        <end position="67"/>
    </location>
</feature>
<proteinExistence type="predicted"/>
<keyword evidence="3" id="KW-1185">Reference proteome</keyword>
<name>A0ABV5G1X7_9MICC</name>
<feature type="compositionally biased region" description="Low complexity" evidence="1">
    <location>
        <begin position="24"/>
        <end position="36"/>
    </location>
</feature>
<organism evidence="2 3">
    <name type="scientific">Citricoccus parietis</name>
    <dbReference type="NCBI Taxonomy" id="592307"/>
    <lineage>
        <taxon>Bacteria</taxon>
        <taxon>Bacillati</taxon>
        <taxon>Actinomycetota</taxon>
        <taxon>Actinomycetes</taxon>
        <taxon>Micrococcales</taxon>
        <taxon>Micrococcaceae</taxon>
        <taxon>Citricoccus</taxon>
    </lineage>
</organism>
<evidence type="ECO:0000313" key="3">
    <source>
        <dbReference type="Proteomes" id="UP001589575"/>
    </source>
</evidence>
<dbReference type="Proteomes" id="UP001589575">
    <property type="component" value="Unassembled WGS sequence"/>
</dbReference>
<accession>A0ABV5G1X7</accession>
<sequence length="88" mass="9022">MRRRGSVNGPRTTATRSPAGDGCTGTSSRPTGTPRSSRWRGRAGNSAPAPRCTHAPSGGCSPSGEQPPEVVLRCVASTPQSARSVPHV</sequence>
<gene>
    <name evidence="2" type="ORF">ACFFX0_17725</name>
</gene>
<evidence type="ECO:0000256" key="1">
    <source>
        <dbReference type="SAM" id="MobiDB-lite"/>
    </source>
</evidence>
<dbReference type="EMBL" id="JBHMFI010000001">
    <property type="protein sequence ID" value="MFB9072941.1"/>
    <property type="molecule type" value="Genomic_DNA"/>
</dbReference>
<comment type="caution">
    <text evidence="2">The sequence shown here is derived from an EMBL/GenBank/DDBJ whole genome shotgun (WGS) entry which is preliminary data.</text>
</comment>